<dbReference type="Proteomes" id="UP000260943">
    <property type="component" value="Unassembled WGS sequence"/>
</dbReference>
<evidence type="ECO:0000313" key="8">
    <source>
        <dbReference type="EMBL" id="RGL09667.1"/>
    </source>
</evidence>
<organism evidence="8 9">
    <name type="scientific">Collinsella tanakaei</name>
    <dbReference type="NCBI Taxonomy" id="626935"/>
    <lineage>
        <taxon>Bacteria</taxon>
        <taxon>Bacillati</taxon>
        <taxon>Actinomycetota</taxon>
        <taxon>Coriobacteriia</taxon>
        <taxon>Coriobacteriales</taxon>
        <taxon>Coriobacteriaceae</taxon>
        <taxon>Collinsella</taxon>
    </lineage>
</organism>
<dbReference type="PANTHER" id="PTHR36115:SF9">
    <property type="entry name" value="LMO1584 PROTEIN"/>
    <property type="match status" value="1"/>
</dbReference>
<name>A0A3E4QRF3_9ACTN</name>
<feature type="transmembrane region" description="Helical" evidence="6">
    <location>
        <begin position="182"/>
        <end position="202"/>
    </location>
</feature>
<evidence type="ECO:0000259" key="7">
    <source>
        <dbReference type="Pfam" id="PF06271"/>
    </source>
</evidence>
<evidence type="ECO:0000256" key="6">
    <source>
        <dbReference type="SAM" id="Phobius"/>
    </source>
</evidence>
<dbReference type="AlphaFoldDB" id="A0A3E4QRF3"/>
<keyword evidence="2" id="KW-1003">Cell membrane</keyword>
<gene>
    <name evidence="8" type="ORF">DXC81_07180</name>
</gene>
<evidence type="ECO:0000256" key="1">
    <source>
        <dbReference type="ARBA" id="ARBA00004651"/>
    </source>
</evidence>
<dbReference type="PANTHER" id="PTHR36115">
    <property type="entry name" value="PROLINE-RICH ANTIGEN HOMOLOG-RELATED"/>
    <property type="match status" value="1"/>
</dbReference>
<comment type="caution">
    <text evidence="8">The sequence shown here is derived from an EMBL/GenBank/DDBJ whole genome shotgun (WGS) entry which is preliminary data.</text>
</comment>
<dbReference type="GO" id="GO:0005886">
    <property type="term" value="C:plasma membrane"/>
    <property type="evidence" value="ECO:0007669"/>
    <property type="project" value="UniProtKB-SubCell"/>
</dbReference>
<evidence type="ECO:0000256" key="4">
    <source>
        <dbReference type="ARBA" id="ARBA00022989"/>
    </source>
</evidence>
<reference evidence="8 9" key="1">
    <citation type="submission" date="2018-08" db="EMBL/GenBank/DDBJ databases">
        <title>A genome reference for cultivated species of the human gut microbiota.</title>
        <authorList>
            <person name="Zou Y."/>
            <person name="Xue W."/>
            <person name="Luo G."/>
        </authorList>
    </citation>
    <scope>NUCLEOTIDE SEQUENCE [LARGE SCALE GENOMIC DNA]</scope>
    <source>
        <strain evidence="8 9">TF08-14</strain>
    </source>
</reference>
<evidence type="ECO:0000256" key="3">
    <source>
        <dbReference type="ARBA" id="ARBA00022692"/>
    </source>
</evidence>
<keyword evidence="5 6" id="KW-0472">Membrane</keyword>
<feature type="transmembrane region" description="Helical" evidence="6">
    <location>
        <begin position="48"/>
        <end position="73"/>
    </location>
</feature>
<dbReference type="EMBL" id="QSRJ01000008">
    <property type="protein sequence ID" value="RGL09667.1"/>
    <property type="molecule type" value="Genomic_DNA"/>
</dbReference>
<sequence length="228" mass="24689">MGKKKSKKMRSHVQIGEAAALEMPLASPVKAKTPASALVVPAPPLSRLYAYAIDWAVGGVVSGFPAVLLYAAVTRRNDMFSDLYIFEALGYPWAVGMVAGALCILASVLYFVVVPLRVWPGQTLGKRIAHIKVLREDGTAAGPLCLVIRQVLAGFLLEGSGFVVARYIREMAVLATRVDVNYYWEIAGMVITLISGILALALPSRRALHDYLARTRVVPAEGHPLYRG</sequence>
<accession>A0A3E4QRF3</accession>
<feature type="domain" description="RDD" evidence="7">
    <location>
        <begin position="42"/>
        <end position="213"/>
    </location>
</feature>
<feature type="transmembrane region" description="Helical" evidence="6">
    <location>
        <begin position="93"/>
        <end position="119"/>
    </location>
</feature>
<comment type="subcellular location">
    <subcellularLocation>
        <location evidence="1">Cell membrane</location>
        <topology evidence="1">Multi-pass membrane protein</topology>
    </subcellularLocation>
</comment>
<dbReference type="InterPro" id="IPR010432">
    <property type="entry name" value="RDD"/>
</dbReference>
<dbReference type="RefSeq" id="WP_117679808.1">
    <property type="nucleotide sequence ID" value="NZ_CATVZY010000002.1"/>
</dbReference>
<evidence type="ECO:0000256" key="5">
    <source>
        <dbReference type="ARBA" id="ARBA00023136"/>
    </source>
</evidence>
<keyword evidence="4 6" id="KW-1133">Transmembrane helix</keyword>
<protein>
    <submittedName>
        <fullName evidence="8">RDD family protein</fullName>
    </submittedName>
</protein>
<evidence type="ECO:0000313" key="9">
    <source>
        <dbReference type="Proteomes" id="UP000260943"/>
    </source>
</evidence>
<dbReference type="Pfam" id="PF06271">
    <property type="entry name" value="RDD"/>
    <property type="match status" value="1"/>
</dbReference>
<feature type="transmembrane region" description="Helical" evidence="6">
    <location>
        <begin position="140"/>
        <end position="162"/>
    </location>
</feature>
<evidence type="ECO:0000256" key="2">
    <source>
        <dbReference type="ARBA" id="ARBA00022475"/>
    </source>
</evidence>
<keyword evidence="3 6" id="KW-0812">Transmembrane</keyword>
<dbReference type="InterPro" id="IPR051791">
    <property type="entry name" value="Pra-immunoreactive"/>
</dbReference>
<proteinExistence type="predicted"/>